<evidence type="ECO:0000256" key="1">
    <source>
        <dbReference type="PROSITE-ProRule" id="PRU00420"/>
    </source>
</evidence>
<dbReference type="Proteomes" id="UP000095256">
    <property type="component" value="Unassembled WGS sequence"/>
</dbReference>
<dbReference type="InterPro" id="IPR004716">
    <property type="entry name" value="PTS_IIA_glucitol/sorbitol-sp"/>
</dbReference>
<proteinExistence type="predicted"/>
<dbReference type="AlphaFoldDB" id="A0A1E5KUG2"/>
<dbReference type="STRING" id="762845.BCR26_05160"/>
<dbReference type="Gene3D" id="2.40.33.40">
    <property type="entry name" value="Phosphotransferase system, glucitol/sorbitol-specific IIA component"/>
    <property type="match status" value="1"/>
</dbReference>
<dbReference type="OrthoDB" id="7065254at2"/>
<dbReference type="PANTHER" id="PTHR40398">
    <property type="entry name" value="PTS SYSTEM GLUCITOL/SORBITOL-SPECIFIC EIIA COMPONENT"/>
    <property type="match status" value="1"/>
</dbReference>
<reference evidence="2 3" key="1">
    <citation type="submission" date="2016-09" db="EMBL/GenBank/DDBJ databases">
        <authorList>
            <person name="Capua I."/>
            <person name="De Benedictis P."/>
            <person name="Joannis T."/>
            <person name="Lombin L.H."/>
            <person name="Cattoli G."/>
        </authorList>
    </citation>
    <scope>NUCLEOTIDE SEQUENCE [LARGE SCALE GENOMIC DNA]</scope>
    <source>
        <strain evidence="2 3">LMG 25899</strain>
    </source>
</reference>
<comment type="caution">
    <text evidence="2">The sequence shown here is derived from an EMBL/GenBank/DDBJ whole genome shotgun (WGS) entry which is preliminary data.</text>
</comment>
<dbReference type="RefSeq" id="WP_069699827.1">
    <property type="nucleotide sequence ID" value="NZ_JAGGMA010000004.1"/>
</dbReference>
<accession>A0A1E5KUG2</accession>
<sequence length="120" mass="12998">MKALITEIGPHALGGSEPMIILFGETATEGLKEHAVIQKFQETEIIEMKAGDTLKIGDKTYTIHFVGSFANDNLNSISHVTLVFSDVPQENVIMNGLYLSPYELPKITVGTSIDYISAGA</sequence>
<dbReference type="GO" id="GO:0009401">
    <property type="term" value="P:phosphoenolpyruvate-dependent sugar phosphotransferase system"/>
    <property type="evidence" value="ECO:0007669"/>
    <property type="project" value="InterPro"/>
</dbReference>
<dbReference type="GO" id="GO:0005737">
    <property type="term" value="C:cytoplasm"/>
    <property type="evidence" value="ECO:0007669"/>
    <property type="project" value="InterPro"/>
</dbReference>
<gene>
    <name evidence="2" type="ORF">BCR26_05160</name>
</gene>
<dbReference type="GO" id="GO:0008982">
    <property type="term" value="F:protein-N(PI)-phosphohistidine-sugar phosphotransferase activity"/>
    <property type="evidence" value="ECO:0007669"/>
    <property type="project" value="InterPro"/>
</dbReference>
<dbReference type="EMBL" id="MIEK01000056">
    <property type="protein sequence ID" value="OEH81239.1"/>
    <property type="molecule type" value="Genomic_DNA"/>
</dbReference>
<dbReference type="Pfam" id="PF03829">
    <property type="entry name" value="PTSIIA_gutA"/>
    <property type="match status" value="1"/>
</dbReference>
<dbReference type="PROSITE" id="PS51097">
    <property type="entry name" value="PTS_EIIA_TYPE_5"/>
    <property type="match status" value="1"/>
</dbReference>
<evidence type="ECO:0000313" key="2">
    <source>
        <dbReference type="EMBL" id="OEH81239.1"/>
    </source>
</evidence>
<name>A0A1E5KUG2_9ENTE</name>
<keyword evidence="3" id="KW-1185">Reference proteome</keyword>
<dbReference type="InterPro" id="IPR036665">
    <property type="entry name" value="PTS_IIA_glucitol/sorbitol_sf"/>
</dbReference>
<dbReference type="GO" id="GO:0016301">
    <property type="term" value="F:kinase activity"/>
    <property type="evidence" value="ECO:0007669"/>
    <property type="project" value="TreeGrafter"/>
</dbReference>
<organism evidence="2 3">
    <name type="scientific">Enterococcus rivorum</name>
    <dbReference type="NCBI Taxonomy" id="762845"/>
    <lineage>
        <taxon>Bacteria</taxon>
        <taxon>Bacillati</taxon>
        <taxon>Bacillota</taxon>
        <taxon>Bacilli</taxon>
        <taxon>Lactobacillales</taxon>
        <taxon>Enterococcaceae</taxon>
        <taxon>Enterococcus</taxon>
    </lineage>
</organism>
<comment type="caution">
    <text evidence="1">Lacks conserved residue(s) required for the propagation of feature annotation.</text>
</comment>
<evidence type="ECO:0000313" key="3">
    <source>
        <dbReference type="Proteomes" id="UP000095256"/>
    </source>
</evidence>
<dbReference type="SUPFAM" id="SSF141530">
    <property type="entry name" value="PTSIIA/GutA-like"/>
    <property type="match status" value="1"/>
</dbReference>
<dbReference type="PANTHER" id="PTHR40398:SF1">
    <property type="entry name" value="PTS SYSTEM GLUCITOL_SORBITOL-SPECIFIC EIIA COMPONENT"/>
    <property type="match status" value="1"/>
</dbReference>
<protein>
    <submittedName>
        <fullName evidence="2">PTS sorbitol transporter subunit IIA</fullName>
    </submittedName>
</protein>